<keyword evidence="6" id="KW-0716">Sensory transduction</keyword>
<evidence type="ECO:0000256" key="7">
    <source>
        <dbReference type="ARBA" id="ARBA00022729"/>
    </source>
</evidence>
<evidence type="ECO:0000256" key="14">
    <source>
        <dbReference type="ARBA" id="ARBA00023224"/>
    </source>
</evidence>
<evidence type="ECO:0000256" key="12">
    <source>
        <dbReference type="ARBA" id="ARBA00023170"/>
    </source>
</evidence>
<evidence type="ECO:0000256" key="3">
    <source>
        <dbReference type="ARBA" id="ARBA00011748"/>
    </source>
</evidence>
<evidence type="ECO:0000256" key="4">
    <source>
        <dbReference type="ARBA" id="ARBA00022475"/>
    </source>
</evidence>
<dbReference type="PRINTS" id="PR00592">
    <property type="entry name" value="CASENSINGR"/>
</dbReference>
<keyword evidence="12" id="KW-0675">Receptor</keyword>
<evidence type="ECO:0000256" key="5">
    <source>
        <dbReference type="ARBA" id="ARBA00022692"/>
    </source>
</evidence>
<organism evidence="20 21">
    <name type="scientific">Albula goreensis</name>
    <dbReference type="NCBI Taxonomy" id="1534307"/>
    <lineage>
        <taxon>Eukaryota</taxon>
        <taxon>Metazoa</taxon>
        <taxon>Chordata</taxon>
        <taxon>Craniata</taxon>
        <taxon>Vertebrata</taxon>
        <taxon>Euteleostomi</taxon>
        <taxon>Actinopterygii</taxon>
        <taxon>Neopterygii</taxon>
        <taxon>Teleostei</taxon>
        <taxon>Albuliformes</taxon>
        <taxon>Albulidae</taxon>
        <taxon>Albula</taxon>
    </lineage>
</organism>
<comment type="subunit">
    <text evidence="3">Homodimer; disulfide-linked.</text>
</comment>
<evidence type="ECO:0000256" key="13">
    <source>
        <dbReference type="ARBA" id="ARBA00023180"/>
    </source>
</evidence>
<evidence type="ECO:0000256" key="10">
    <source>
        <dbReference type="ARBA" id="ARBA00023136"/>
    </source>
</evidence>
<dbReference type="FunFam" id="3.40.50.2300:FF:000152">
    <property type="entry name" value="G protein-coupled receptor class C group 6 member A"/>
    <property type="match status" value="1"/>
</dbReference>
<keyword evidence="14" id="KW-0807">Transducer</keyword>
<keyword evidence="8 17" id="KW-1133">Transmembrane helix</keyword>
<dbReference type="InterPro" id="IPR001828">
    <property type="entry name" value="ANF_lig-bd_rcpt"/>
</dbReference>
<dbReference type="InterPro" id="IPR028082">
    <property type="entry name" value="Peripla_BP_I"/>
</dbReference>
<dbReference type="OrthoDB" id="5984008at2759"/>
<feature type="domain" description="G-protein coupled receptors family 3 profile" evidence="19">
    <location>
        <begin position="596"/>
        <end position="734"/>
    </location>
</feature>
<dbReference type="PANTHER" id="PTHR24061">
    <property type="entry name" value="CALCIUM-SENSING RECEPTOR-RELATED"/>
    <property type="match status" value="1"/>
</dbReference>
<feature type="transmembrane region" description="Helical" evidence="17">
    <location>
        <begin position="703"/>
        <end position="727"/>
    </location>
</feature>
<dbReference type="SUPFAM" id="SSF53822">
    <property type="entry name" value="Periplasmic binding protein-like I"/>
    <property type="match status" value="1"/>
</dbReference>
<evidence type="ECO:0000256" key="18">
    <source>
        <dbReference type="SAM" id="SignalP"/>
    </source>
</evidence>
<keyword evidence="11" id="KW-1015">Disulfide bond</keyword>
<keyword evidence="10 17" id="KW-0472">Membrane</keyword>
<keyword evidence="7 18" id="KW-0732">Signal</keyword>
<protein>
    <recommendedName>
        <fullName evidence="15">G-protein coupled receptor family C group 6 member A</fullName>
    </recommendedName>
</protein>
<dbReference type="GO" id="GO:0005886">
    <property type="term" value="C:plasma membrane"/>
    <property type="evidence" value="ECO:0007669"/>
    <property type="project" value="UniProtKB-SubCell"/>
</dbReference>
<comment type="caution">
    <text evidence="20">The sequence shown here is derived from an EMBL/GenBank/DDBJ whole genome shotgun (WGS) entry which is preliminary data.</text>
</comment>
<dbReference type="InterPro" id="IPR000337">
    <property type="entry name" value="GPCR_3"/>
</dbReference>
<evidence type="ECO:0000256" key="8">
    <source>
        <dbReference type="ARBA" id="ARBA00022989"/>
    </source>
</evidence>
<feature type="chain" id="PRO_5035759325" description="G-protein coupled receptor family C group 6 member A" evidence="18">
    <location>
        <begin position="22"/>
        <end position="806"/>
    </location>
</feature>
<evidence type="ECO:0000256" key="9">
    <source>
        <dbReference type="ARBA" id="ARBA00023040"/>
    </source>
</evidence>
<feature type="signal peptide" evidence="18">
    <location>
        <begin position="1"/>
        <end position="21"/>
    </location>
</feature>
<proteinExistence type="inferred from homology"/>
<dbReference type="Proteomes" id="UP000829720">
    <property type="component" value="Unassembled WGS sequence"/>
</dbReference>
<feature type="transmembrane region" description="Helical" evidence="17">
    <location>
        <begin position="667"/>
        <end position="691"/>
    </location>
</feature>
<dbReference type="Gene3D" id="3.40.50.2300">
    <property type="match status" value="2"/>
</dbReference>
<gene>
    <name evidence="20" type="ORF">AGOR_G00082260</name>
</gene>
<evidence type="ECO:0000256" key="16">
    <source>
        <dbReference type="SAM" id="MobiDB-lite"/>
    </source>
</evidence>
<dbReference type="GO" id="GO:0004930">
    <property type="term" value="F:G protein-coupled receptor activity"/>
    <property type="evidence" value="ECO:0007669"/>
    <property type="project" value="UniProtKB-KW"/>
</dbReference>
<evidence type="ECO:0000256" key="6">
    <source>
        <dbReference type="ARBA" id="ARBA00022725"/>
    </source>
</evidence>
<feature type="transmembrane region" description="Helical" evidence="17">
    <location>
        <begin position="596"/>
        <end position="621"/>
    </location>
</feature>
<dbReference type="Pfam" id="PF01094">
    <property type="entry name" value="ANF_receptor"/>
    <property type="match status" value="1"/>
</dbReference>
<name>A0A8T3DSV1_9TELE</name>
<keyword evidence="9" id="KW-0297">G-protein coupled receptor</keyword>
<evidence type="ECO:0000256" key="15">
    <source>
        <dbReference type="ARBA" id="ARBA00039774"/>
    </source>
</evidence>
<comment type="subcellular location">
    <subcellularLocation>
        <location evidence="1">Cell membrane</location>
        <topology evidence="1">Multi-pass membrane protein</topology>
    </subcellularLocation>
</comment>
<evidence type="ECO:0000256" key="11">
    <source>
        <dbReference type="ARBA" id="ARBA00023157"/>
    </source>
</evidence>
<evidence type="ECO:0000313" key="20">
    <source>
        <dbReference type="EMBL" id="KAI1897335.1"/>
    </source>
</evidence>
<feature type="region of interest" description="Disordered" evidence="16">
    <location>
        <begin position="752"/>
        <end position="806"/>
    </location>
</feature>
<evidence type="ECO:0000259" key="19">
    <source>
        <dbReference type="PROSITE" id="PS50259"/>
    </source>
</evidence>
<evidence type="ECO:0000313" key="21">
    <source>
        <dbReference type="Proteomes" id="UP000829720"/>
    </source>
</evidence>
<dbReference type="PROSITE" id="PS50259">
    <property type="entry name" value="G_PROTEIN_RECEP_F3_4"/>
    <property type="match status" value="1"/>
</dbReference>
<dbReference type="GO" id="GO:0007608">
    <property type="term" value="P:sensory perception of smell"/>
    <property type="evidence" value="ECO:0007669"/>
    <property type="project" value="UniProtKB-KW"/>
</dbReference>
<comment type="similarity">
    <text evidence="2">Belongs to the G-protein coupled receptor 3 family.</text>
</comment>
<dbReference type="AlphaFoldDB" id="A0A8T3DSV1"/>
<dbReference type="FunFam" id="2.10.50.30:FF:000004">
    <property type="entry name" value="Taste receptor type 1 member 3-like protein"/>
    <property type="match status" value="1"/>
</dbReference>
<dbReference type="Pfam" id="PF07562">
    <property type="entry name" value="NCD3G"/>
    <property type="match status" value="1"/>
</dbReference>
<keyword evidence="5 17" id="KW-0812">Transmembrane</keyword>
<dbReference type="InterPro" id="IPR017978">
    <property type="entry name" value="GPCR_3_C"/>
</dbReference>
<sequence>MESSLYQCILGVCLLLNLGRCCDISLSTCGGQAPGDVLIGVLNPCHAKVEALHKRIQPEAYNCTDFDLTPFTRTLAAAYTIEEINNSGFLPGVRLGYVICDTCSDATKAIHATENLLSINGSLPVQCDYIDYRPPVKVIIGSRYSEESIPVARLLGLHMVPQISCTASAPVLSDKLRFGSFLRMIPSDVHQTQALAKLMTRFSWDWIGVVSGDDDYGKAALQSFLLDADNAGVCVAFQEVLPHYLDHTHTNRRIQEVAGQIRSSKAQVVLLIVKGELVAELFQEMIRTNTTRTWIASDAWSISRQLASMEGINEVGDIFGFTFITGEIPGFKEYLLKLQPSPGAVNHYIQTYKELRFKCTPELLQYRECLKNNPTELCEMPDSIKYKSDRACHVPDPQKADDDFLVQNVDLTELYSEKVAVLTVAHALKRLLQCNETACPGEKNFQPWKLLEELKKVKFQLDNRLIYFDESGNSVNGYDLIMWVKAGDKREFRVVGSYEVLKGFVEIDEDKLQWMDNNNNNTVPRSRCSELCGPGSRKDVSNISCCYNCTACEEGTYTDDWNQHDCEKCPNGTWSLKGWDHCEERKEKFQRWNEPYAIALVTAAVLGLLLLMAVLIIFLIHRKTPAVKIAGGKLCYVMIAGLSVSFASVVLFVGMPNDHLCRARQAMYGLGFTLCVSCILVRAFRTFLAFLFDRDRQHRLKKFYKPVAIVAISTGVQGLICVFWLIFDSPKVTYFLDVNVFDITMRSSSPGGMSAAGSQSDNDSAFAEPQEPPVASVGAAANVSRHSERDATHLSRRKRRLRSQSF</sequence>
<accession>A0A8T3DSV1</accession>
<dbReference type="Gene3D" id="2.10.50.30">
    <property type="entry name" value="GPCR, family 3, nine cysteines domain"/>
    <property type="match status" value="1"/>
</dbReference>
<keyword evidence="6" id="KW-0552">Olfaction</keyword>
<dbReference type="PRINTS" id="PR00248">
    <property type="entry name" value="GPCRMGR"/>
</dbReference>
<keyword evidence="13" id="KW-0325">Glycoprotein</keyword>
<evidence type="ECO:0000256" key="1">
    <source>
        <dbReference type="ARBA" id="ARBA00004651"/>
    </source>
</evidence>
<dbReference type="PANTHER" id="PTHR24061:SF506">
    <property type="entry name" value="G-PROTEIN COUPLED RECEPTOR FAMILY C GROUP 6 MEMBER A-LIKE PRECURSOR"/>
    <property type="match status" value="1"/>
</dbReference>
<keyword evidence="21" id="KW-1185">Reference proteome</keyword>
<evidence type="ECO:0000256" key="2">
    <source>
        <dbReference type="ARBA" id="ARBA00007242"/>
    </source>
</evidence>
<dbReference type="InterPro" id="IPR011500">
    <property type="entry name" value="GPCR_3_9-Cys_dom"/>
</dbReference>
<dbReference type="InterPro" id="IPR000068">
    <property type="entry name" value="GPCR_3_Ca_sens_rcpt-rel"/>
</dbReference>
<reference evidence="20" key="1">
    <citation type="submission" date="2021-01" db="EMBL/GenBank/DDBJ databases">
        <authorList>
            <person name="Zahm M."/>
            <person name="Roques C."/>
            <person name="Cabau C."/>
            <person name="Klopp C."/>
            <person name="Donnadieu C."/>
            <person name="Jouanno E."/>
            <person name="Lampietro C."/>
            <person name="Louis A."/>
            <person name="Herpin A."/>
            <person name="Echchiki A."/>
            <person name="Berthelot C."/>
            <person name="Parey E."/>
            <person name="Roest-Crollius H."/>
            <person name="Braasch I."/>
            <person name="Postlethwait J."/>
            <person name="Bobe J."/>
            <person name="Montfort J."/>
            <person name="Bouchez O."/>
            <person name="Begum T."/>
            <person name="Mejri S."/>
            <person name="Adams A."/>
            <person name="Chen W.-J."/>
            <person name="Guiguen Y."/>
        </authorList>
    </citation>
    <scope>NUCLEOTIDE SEQUENCE</scope>
    <source>
        <tissue evidence="20">Blood</tissue>
    </source>
</reference>
<keyword evidence="4" id="KW-1003">Cell membrane</keyword>
<feature type="compositionally biased region" description="Basic residues" evidence="16">
    <location>
        <begin position="794"/>
        <end position="806"/>
    </location>
</feature>
<feature type="transmembrane region" description="Helical" evidence="17">
    <location>
        <begin position="633"/>
        <end position="655"/>
    </location>
</feature>
<evidence type="ECO:0000256" key="17">
    <source>
        <dbReference type="SAM" id="Phobius"/>
    </source>
</evidence>
<dbReference type="EMBL" id="JAERUA010000007">
    <property type="protein sequence ID" value="KAI1897335.1"/>
    <property type="molecule type" value="Genomic_DNA"/>
</dbReference>
<dbReference type="InterPro" id="IPR038550">
    <property type="entry name" value="GPCR_3_9-Cys_sf"/>
</dbReference>
<dbReference type="Pfam" id="PF00003">
    <property type="entry name" value="7tm_3"/>
    <property type="match status" value="1"/>
</dbReference>